<keyword evidence="4 10" id="KW-0597">Phosphoprotein</keyword>
<evidence type="ECO:0000256" key="7">
    <source>
        <dbReference type="ARBA" id="ARBA00023125"/>
    </source>
</evidence>
<dbReference type="InterPro" id="IPR051552">
    <property type="entry name" value="HptR"/>
</dbReference>
<keyword evidence="5" id="KW-0902">Two-component regulatory system</keyword>
<dbReference type="InterPro" id="IPR020449">
    <property type="entry name" value="Tscrpt_reg_AraC-type_HTH"/>
</dbReference>
<dbReference type="OrthoDB" id="384217at2"/>
<dbReference type="PANTHER" id="PTHR42713">
    <property type="entry name" value="HISTIDINE KINASE-RELATED"/>
    <property type="match status" value="1"/>
</dbReference>
<evidence type="ECO:0000256" key="10">
    <source>
        <dbReference type="PROSITE-ProRule" id="PRU00169"/>
    </source>
</evidence>
<keyword evidence="8" id="KW-0804">Transcription</keyword>
<dbReference type="Pfam" id="PF00072">
    <property type="entry name" value="Response_reg"/>
    <property type="match status" value="1"/>
</dbReference>
<evidence type="ECO:0000256" key="4">
    <source>
        <dbReference type="ARBA" id="ARBA00022553"/>
    </source>
</evidence>
<dbReference type="InterPro" id="IPR018062">
    <property type="entry name" value="HTH_AraC-typ_CS"/>
</dbReference>
<dbReference type="SMART" id="SM00448">
    <property type="entry name" value="REC"/>
    <property type="match status" value="1"/>
</dbReference>
<dbReference type="EMBL" id="ADLN01000040">
    <property type="protein sequence ID" value="EHI59969.1"/>
    <property type="molecule type" value="Genomic_DNA"/>
</dbReference>
<feature type="modified residue" description="4-aspartylphosphate" evidence="10">
    <location>
        <position position="55"/>
    </location>
</feature>
<dbReference type="Gene3D" id="1.10.10.60">
    <property type="entry name" value="Homeodomain-like"/>
    <property type="match status" value="2"/>
</dbReference>
<sequence length="343" mass="39980">MYRMVVADDEYIVVEGIKAIISRLKLQCEVVGFAYNGIEALDVIRDKRPDIVITDIRMPGLDGLSLIESCKEFLPEAYYVVISGYTEFEYARRAITLGVVDYIDKPVTMQKIAEVLEEVEKKSNPPQYAYNRVVKETDKVVDLVMMGKADGLEEAMEHLLLILRENVPEFEQYRQEMYKIMSMLVQIFRESNPDVSCQITRHDMEKWRNPEECGEFCMNIIRKMSEHLQGKKVGSNHRIIQKLLQFIDEKYADNIGLNELAMLVNMNPAYLSILFRNEVGVTYVKYLTDLRIKKAKELLDEGMKVTEVSEKVGYYNYRYFCEIFKKHQGITPNEYKGHVRKRG</sequence>
<dbReference type="SUPFAM" id="SSF52172">
    <property type="entry name" value="CheY-like"/>
    <property type="match status" value="1"/>
</dbReference>
<dbReference type="PROSITE" id="PS50110">
    <property type="entry name" value="RESPONSE_REGULATORY"/>
    <property type="match status" value="1"/>
</dbReference>
<evidence type="ECO:0000256" key="8">
    <source>
        <dbReference type="ARBA" id="ARBA00023163"/>
    </source>
</evidence>
<dbReference type="PROSITE" id="PS01124">
    <property type="entry name" value="HTH_ARAC_FAMILY_2"/>
    <property type="match status" value="1"/>
</dbReference>
<evidence type="ECO:0000256" key="5">
    <source>
        <dbReference type="ARBA" id="ARBA00023012"/>
    </source>
</evidence>
<feature type="domain" description="Response regulatory" evidence="12">
    <location>
        <begin position="3"/>
        <end position="120"/>
    </location>
</feature>
<dbReference type="Gene3D" id="3.40.50.2300">
    <property type="match status" value="1"/>
</dbReference>
<keyword evidence="7" id="KW-0238">DNA-binding</keyword>
<gene>
    <name evidence="13" type="ORF">HMPREF9473_02036</name>
</gene>
<dbReference type="Proteomes" id="UP000005384">
    <property type="component" value="Unassembled WGS sequence"/>
</dbReference>
<evidence type="ECO:0000256" key="1">
    <source>
        <dbReference type="ARBA" id="ARBA00004496"/>
    </source>
</evidence>
<dbReference type="PATRIC" id="fig|742737.3.peg.2057"/>
<dbReference type="SUPFAM" id="SSF46689">
    <property type="entry name" value="Homeodomain-like"/>
    <property type="match status" value="2"/>
</dbReference>
<dbReference type="GO" id="GO:0005737">
    <property type="term" value="C:cytoplasm"/>
    <property type="evidence" value="ECO:0007669"/>
    <property type="project" value="UniProtKB-SubCell"/>
</dbReference>
<dbReference type="SMART" id="SM00342">
    <property type="entry name" value="HTH_ARAC"/>
    <property type="match status" value="1"/>
</dbReference>
<dbReference type="InterPro" id="IPR018060">
    <property type="entry name" value="HTH_AraC"/>
</dbReference>
<organism evidence="13 14">
    <name type="scientific">Hungatella hathewayi WAL-18680</name>
    <dbReference type="NCBI Taxonomy" id="742737"/>
    <lineage>
        <taxon>Bacteria</taxon>
        <taxon>Bacillati</taxon>
        <taxon>Bacillota</taxon>
        <taxon>Clostridia</taxon>
        <taxon>Lachnospirales</taxon>
        <taxon>Lachnospiraceae</taxon>
        <taxon>Hungatella</taxon>
    </lineage>
</organism>
<evidence type="ECO:0000256" key="3">
    <source>
        <dbReference type="ARBA" id="ARBA00022490"/>
    </source>
</evidence>
<evidence type="ECO:0000256" key="2">
    <source>
        <dbReference type="ARBA" id="ARBA00018672"/>
    </source>
</evidence>
<keyword evidence="6" id="KW-0805">Transcription regulation</keyword>
<accession>G5IEV9</accession>
<proteinExistence type="predicted"/>
<dbReference type="GO" id="GO:0003700">
    <property type="term" value="F:DNA-binding transcription factor activity"/>
    <property type="evidence" value="ECO:0007669"/>
    <property type="project" value="InterPro"/>
</dbReference>
<keyword evidence="3" id="KW-0963">Cytoplasm</keyword>
<dbReference type="InterPro" id="IPR011006">
    <property type="entry name" value="CheY-like_superfamily"/>
</dbReference>
<dbReference type="InterPro" id="IPR001789">
    <property type="entry name" value="Sig_transdc_resp-reg_receiver"/>
</dbReference>
<dbReference type="PRINTS" id="PR00032">
    <property type="entry name" value="HTHARAC"/>
</dbReference>
<dbReference type="RefSeq" id="WP_006780016.1">
    <property type="nucleotide sequence ID" value="NZ_CP040506.1"/>
</dbReference>
<evidence type="ECO:0000256" key="6">
    <source>
        <dbReference type="ARBA" id="ARBA00023015"/>
    </source>
</evidence>
<evidence type="ECO:0000259" key="11">
    <source>
        <dbReference type="PROSITE" id="PS01124"/>
    </source>
</evidence>
<protein>
    <recommendedName>
        <fullName evidence="2">Stage 0 sporulation protein A homolog</fullName>
    </recommendedName>
</protein>
<dbReference type="Pfam" id="PF12833">
    <property type="entry name" value="HTH_18"/>
    <property type="match status" value="1"/>
</dbReference>
<feature type="domain" description="HTH araC/xylS-type" evidence="11">
    <location>
        <begin position="241"/>
        <end position="338"/>
    </location>
</feature>
<evidence type="ECO:0000256" key="9">
    <source>
        <dbReference type="ARBA" id="ARBA00024867"/>
    </source>
</evidence>
<dbReference type="CDD" id="cd17536">
    <property type="entry name" value="REC_YesN-like"/>
    <property type="match status" value="1"/>
</dbReference>
<dbReference type="AlphaFoldDB" id="G5IEV9"/>
<evidence type="ECO:0000313" key="14">
    <source>
        <dbReference type="Proteomes" id="UP000005384"/>
    </source>
</evidence>
<dbReference type="GO" id="GO:0043565">
    <property type="term" value="F:sequence-specific DNA binding"/>
    <property type="evidence" value="ECO:0007669"/>
    <property type="project" value="InterPro"/>
</dbReference>
<evidence type="ECO:0000313" key="13">
    <source>
        <dbReference type="EMBL" id="EHI59969.1"/>
    </source>
</evidence>
<reference evidence="13 14" key="1">
    <citation type="submission" date="2011-08" db="EMBL/GenBank/DDBJ databases">
        <title>The Genome Sequence of Clostridium hathewayi WAL-18680.</title>
        <authorList>
            <consortium name="The Broad Institute Genome Sequencing Platform"/>
            <person name="Earl A."/>
            <person name="Ward D."/>
            <person name="Feldgarden M."/>
            <person name="Gevers D."/>
            <person name="Finegold S.M."/>
            <person name="Summanen P.H."/>
            <person name="Molitoris D.R."/>
            <person name="Song M."/>
            <person name="Daigneault M."/>
            <person name="Allen-Vercoe E."/>
            <person name="Young S.K."/>
            <person name="Zeng Q."/>
            <person name="Gargeya S."/>
            <person name="Fitzgerald M."/>
            <person name="Haas B."/>
            <person name="Abouelleil A."/>
            <person name="Alvarado L."/>
            <person name="Arachchi H.M."/>
            <person name="Berlin A."/>
            <person name="Brown A."/>
            <person name="Chapman S.B."/>
            <person name="Chen Z."/>
            <person name="Dunbar C."/>
            <person name="Freedman E."/>
            <person name="Gearin G."/>
            <person name="Gellesch M."/>
            <person name="Goldberg J."/>
            <person name="Griggs A."/>
            <person name="Gujja S."/>
            <person name="Heiman D."/>
            <person name="Howarth C."/>
            <person name="Larson L."/>
            <person name="Lui A."/>
            <person name="MacDonald P.J.P."/>
            <person name="Montmayeur A."/>
            <person name="Murphy C."/>
            <person name="Neiman D."/>
            <person name="Pearson M."/>
            <person name="Priest M."/>
            <person name="Roberts A."/>
            <person name="Saif S."/>
            <person name="Shea T."/>
            <person name="Shenoy N."/>
            <person name="Sisk P."/>
            <person name="Stolte C."/>
            <person name="Sykes S."/>
            <person name="Wortman J."/>
            <person name="Nusbaum C."/>
            <person name="Birren B."/>
        </authorList>
    </citation>
    <scope>NUCLEOTIDE SEQUENCE [LARGE SCALE GENOMIC DNA]</scope>
    <source>
        <strain evidence="13 14">WAL-18680</strain>
    </source>
</reference>
<dbReference type="GO" id="GO:0000160">
    <property type="term" value="P:phosphorelay signal transduction system"/>
    <property type="evidence" value="ECO:0007669"/>
    <property type="project" value="UniProtKB-KW"/>
</dbReference>
<dbReference type="PROSITE" id="PS00041">
    <property type="entry name" value="HTH_ARAC_FAMILY_1"/>
    <property type="match status" value="1"/>
</dbReference>
<comment type="subcellular location">
    <subcellularLocation>
        <location evidence="1">Cytoplasm</location>
    </subcellularLocation>
</comment>
<comment type="function">
    <text evidence="9">May play the central regulatory role in sporulation. It may be an element of the effector pathway responsible for the activation of sporulation genes in response to nutritional stress. Spo0A may act in concert with spo0H (a sigma factor) to control the expression of some genes that are critical to the sporulation process.</text>
</comment>
<dbReference type="HOGENOM" id="CLU_000445_5_0_9"/>
<keyword evidence="14" id="KW-1185">Reference proteome</keyword>
<evidence type="ECO:0000259" key="12">
    <source>
        <dbReference type="PROSITE" id="PS50110"/>
    </source>
</evidence>
<dbReference type="InterPro" id="IPR009057">
    <property type="entry name" value="Homeodomain-like_sf"/>
</dbReference>
<dbReference type="PANTHER" id="PTHR42713:SF3">
    <property type="entry name" value="TRANSCRIPTIONAL REGULATORY PROTEIN HPTR"/>
    <property type="match status" value="1"/>
</dbReference>
<name>G5IEV9_9FIRM</name>
<comment type="caution">
    <text evidence="13">The sequence shown here is derived from an EMBL/GenBank/DDBJ whole genome shotgun (WGS) entry which is preliminary data.</text>
</comment>